<organism evidence="2 3">
    <name type="scientific">Vitis vinifera</name>
    <name type="common">Grape</name>
    <dbReference type="NCBI Taxonomy" id="29760"/>
    <lineage>
        <taxon>Eukaryota</taxon>
        <taxon>Viridiplantae</taxon>
        <taxon>Streptophyta</taxon>
        <taxon>Embryophyta</taxon>
        <taxon>Tracheophyta</taxon>
        <taxon>Spermatophyta</taxon>
        <taxon>Magnoliopsida</taxon>
        <taxon>eudicotyledons</taxon>
        <taxon>Gunneridae</taxon>
        <taxon>Pentapetalae</taxon>
        <taxon>rosids</taxon>
        <taxon>Vitales</taxon>
        <taxon>Vitaceae</taxon>
        <taxon>Viteae</taxon>
        <taxon>Vitis</taxon>
    </lineage>
</organism>
<reference evidence="2 3" key="1">
    <citation type="journal article" date="2023" name="Hortic Res">
        <title>The complete reference genome for grapevine (Vitis vinifera L.) genetics and breeding.</title>
        <authorList>
            <person name="Shi X."/>
            <person name="Cao S."/>
            <person name="Wang X."/>
            <person name="Huang S."/>
            <person name="Wang Y."/>
            <person name="Liu Z."/>
            <person name="Liu W."/>
            <person name="Leng X."/>
            <person name="Peng Y."/>
            <person name="Wang N."/>
            <person name="Wang Y."/>
            <person name="Ma Z."/>
            <person name="Xu X."/>
            <person name="Zhang F."/>
            <person name="Xue H."/>
            <person name="Zhong H."/>
            <person name="Wang Y."/>
            <person name="Zhang K."/>
            <person name="Velt A."/>
            <person name="Avia K."/>
            <person name="Holtgrawe D."/>
            <person name="Grimplet J."/>
            <person name="Matus J.T."/>
            <person name="Ware D."/>
            <person name="Wu X."/>
            <person name="Wang H."/>
            <person name="Liu C."/>
            <person name="Fang Y."/>
            <person name="Rustenholz C."/>
            <person name="Cheng Z."/>
            <person name="Xiao H."/>
            <person name="Zhou Y."/>
        </authorList>
    </citation>
    <scope>NUCLEOTIDE SEQUENCE [LARGE SCALE GENOMIC DNA]</scope>
    <source>
        <strain evidence="3">cv. Pinot noir / PN40024</strain>
        <tissue evidence="2">Leaf</tissue>
    </source>
</reference>
<evidence type="ECO:0000259" key="1">
    <source>
        <dbReference type="Pfam" id="PF07727"/>
    </source>
</evidence>
<proteinExistence type="predicted"/>
<dbReference type="Proteomes" id="UP001227230">
    <property type="component" value="Chromosome 12"/>
</dbReference>
<gene>
    <name evidence="2" type="ORF">VitviT2T_018334</name>
</gene>
<name>A0ABY9CXR0_VITVI</name>
<evidence type="ECO:0000313" key="2">
    <source>
        <dbReference type="EMBL" id="WJZ99929.1"/>
    </source>
</evidence>
<keyword evidence="3" id="KW-1185">Reference proteome</keyword>
<accession>A0ABY9CXR0</accession>
<dbReference type="InterPro" id="IPR013103">
    <property type="entry name" value="RVT_2"/>
</dbReference>
<dbReference type="Pfam" id="PF07727">
    <property type="entry name" value="RVT_2"/>
    <property type="match status" value="1"/>
</dbReference>
<evidence type="ECO:0000313" key="3">
    <source>
        <dbReference type="Proteomes" id="UP001227230"/>
    </source>
</evidence>
<protein>
    <recommendedName>
        <fullName evidence="1">Reverse transcriptase Ty1/copia-type domain-containing protein</fullName>
    </recommendedName>
</protein>
<feature type="domain" description="Reverse transcriptase Ty1/copia-type" evidence="1">
    <location>
        <begin position="11"/>
        <end position="82"/>
    </location>
</feature>
<dbReference type="EMBL" id="CP126659">
    <property type="protein sequence ID" value="WJZ99929.1"/>
    <property type="molecule type" value="Genomic_DNA"/>
</dbReference>
<sequence length="86" mass="10095">MQEEINILTQNYTYDLVPRPSNANIMGSKWLFKMKLKENGKINRYKARLAAQGFSKIPSFDFRETFNLVIKHTTRRLIFLLAMILG</sequence>